<evidence type="ECO:0000259" key="10">
    <source>
        <dbReference type="Pfam" id="PF17917"/>
    </source>
</evidence>
<dbReference type="Gene3D" id="3.30.70.270">
    <property type="match status" value="2"/>
</dbReference>
<dbReference type="PANTHER" id="PTHR33064">
    <property type="entry name" value="POL PROTEIN"/>
    <property type="match status" value="1"/>
</dbReference>
<dbReference type="Pfam" id="PF17921">
    <property type="entry name" value="Integrase_H2C2"/>
    <property type="match status" value="1"/>
</dbReference>
<dbReference type="GO" id="GO:0004190">
    <property type="term" value="F:aspartic-type endopeptidase activity"/>
    <property type="evidence" value="ECO:0007669"/>
    <property type="project" value="UniProtKB-KW"/>
</dbReference>
<evidence type="ECO:0000256" key="2">
    <source>
        <dbReference type="ARBA" id="ARBA00022679"/>
    </source>
</evidence>
<name>A0A6G0WQ17_9STRA</name>
<dbReference type="InterPro" id="IPR043128">
    <property type="entry name" value="Rev_trsase/Diguanyl_cyclase"/>
</dbReference>
<dbReference type="InterPro" id="IPR043502">
    <property type="entry name" value="DNA/RNA_pol_sf"/>
</dbReference>
<protein>
    <recommendedName>
        <fullName evidence="14">Reverse transcriptase domain-containing protein</fullName>
    </recommendedName>
</protein>
<dbReference type="Pfam" id="PF00078">
    <property type="entry name" value="RVT_1"/>
    <property type="match status" value="1"/>
</dbReference>
<dbReference type="CDD" id="cd01647">
    <property type="entry name" value="RT_LTR"/>
    <property type="match status" value="1"/>
</dbReference>
<dbReference type="InterPro" id="IPR000477">
    <property type="entry name" value="RT_dom"/>
</dbReference>
<feature type="domain" description="Integrase zinc-binding" evidence="11">
    <location>
        <begin position="644"/>
        <end position="694"/>
    </location>
</feature>
<dbReference type="GO" id="GO:0004519">
    <property type="term" value="F:endonuclease activity"/>
    <property type="evidence" value="ECO:0007669"/>
    <property type="project" value="UniProtKB-KW"/>
</dbReference>
<dbReference type="GO" id="GO:0006508">
    <property type="term" value="P:proteolysis"/>
    <property type="evidence" value="ECO:0007669"/>
    <property type="project" value="UniProtKB-KW"/>
</dbReference>
<comment type="caution">
    <text evidence="12">The sequence shown here is derived from an EMBL/GenBank/DDBJ whole genome shotgun (WGS) entry which is preliminary data.</text>
</comment>
<evidence type="ECO:0000256" key="8">
    <source>
        <dbReference type="ARBA" id="ARBA00022918"/>
    </source>
</evidence>
<evidence type="ECO:0000256" key="1">
    <source>
        <dbReference type="ARBA" id="ARBA00022670"/>
    </source>
</evidence>
<evidence type="ECO:0000313" key="12">
    <source>
        <dbReference type="EMBL" id="KAF0729458.1"/>
    </source>
</evidence>
<feature type="domain" description="Reverse transcriptase" evidence="9">
    <location>
        <begin position="175"/>
        <end position="327"/>
    </location>
</feature>
<keyword evidence="6" id="KW-0255">Endonuclease</keyword>
<dbReference type="SUPFAM" id="SSF56672">
    <property type="entry name" value="DNA/RNA polymerases"/>
    <property type="match status" value="1"/>
</dbReference>
<keyword evidence="7" id="KW-0378">Hydrolase</keyword>
<evidence type="ECO:0000256" key="5">
    <source>
        <dbReference type="ARBA" id="ARBA00022750"/>
    </source>
</evidence>
<keyword evidence="4" id="KW-0540">Nuclease</keyword>
<evidence type="ECO:0000256" key="4">
    <source>
        <dbReference type="ARBA" id="ARBA00022722"/>
    </source>
</evidence>
<dbReference type="InterPro" id="IPR041588">
    <property type="entry name" value="Integrase_H2C2"/>
</dbReference>
<dbReference type="Proteomes" id="UP000481153">
    <property type="component" value="Unassembled WGS sequence"/>
</dbReference>
<feature type="domain" description="Reverse transcriptase RNase H-like" evidence="10">
    <location>
        <begin position="445"/>
        <end position="545"/>
    </location>
</feature>
<reference evidence="12 13" key="1">
    <citation type="submission" date="2019-07" db="EMBL/GenBank/DDBJ databases">
        <title>Genomics analysis of Aphanomyces spp. identifies a new class of oomycete effector associated with host adaptation.</title>
        <authorList>
            <person name="Gaulin E."/>
        </authorList>
    </citation>
    <scope>NUCLEOTIDE SEQUENCE [LARGE SCALE GENOMIC DNA]</scope>
    <source>
        <strain evidence="12 13">ATCC 201684</strain>
    </source>
</reference>
<dbReference type="GO" id="GO:0003964">
    <property type="term" value="F:RNA-directed DNA polymerase activity"/>
    <property type="evidence" value="ECO:0007669"/>
    <property type="project" value="UniProtKB-KW"/>
</dbReference>
<dbReference type="EMBL" id="VJMJ01000164">
    <property type="protein sequence ID" value="KAF0729458.1"/>
    <property type="molecule type" value="Genomic_DNA"/>
</dbReference>
<keyword evidence="1" id="KW-0645">Protease</keyword>
<proteinExistence type="predicted"/>
<accession>A0A6G0WQ17</accession>
<dbReference type="VEuPathDB" id="FungiDB:AeMF1_020651"/>
<evidence type="ECO:0000259" key="9">
    <source>
        <dbReference type="Pfam" id="PF00078"/>
    </source>
</evidence>
<dbReference type="Gene3D" id="3.10.10.10">
    <property type="entry name" value="HIV Type 1 Reverse Transcriptase, subunit A, domain 1"/>
    <property type="match status" value="1"/>
</dbReference>
<dbReference type="Gene3D" id="1.10.340.70">
    <property type="match status" value="1"/>
</dbReference>
<keyword evidence="5" id="KW-0064">Aspartyl protease</keyword>
<keyword evidence="8" id="KW-0695">RNA-directed DNA polymerase</keyword>
<evidence type="ECO:0000256" key="3">
    <source>
        <dbReference type="ARBA" id="ARBA00022695"/>
    </source>
</evidence>
<dbReference type="AlphaFoldDB" id="A0A6G0WQ17"/>
<sequence>MERLGFSEDDFLSHAYAKQEVWDVSDVGKPSDFARINRLTQAAIPDECGDNGLSCATPDIQVPPPEVSCRGSGDRRQAPRIRATRTIACLPGATPQDFDDTVDVFRLEIGHDKPIAVEPLRVRIEPGAVPVKCGLRRYPPAYVEFLKQHARELEAAGLVYRNNRATLASAPRILPKKDPNDLRMTIDSRPINAWTEPMPWPMPNLDATLTVLVGSHVYFTLDWFKGYWQLALHEDSQMYYSFMTPFGVYTPTRVLMGQTDAVAFSQSAVDFMFADVLFKGLLAWLDDMLGYAETTDDLFYLVEQVLTICSKFGLKLYPRKCDFFLRMAKWCGKLISADGVEYSPSRIQGLCALAPPITAADLQQFVCATNWMRASTPCYTELVAPLRQLLDQATKKNGRAKKIKLARVQLSTVGWDNSHRACFNRLKDALLAMVPLVHPRADMMVCLYTDASEGFWGAIATQVPYDDLGAFTGASERWPIVEKEAFAVVESCKRLDYILIRPAGFRLFTDHKNIHYIFNPAGQSPNMARYQAHKLERWALVLSSFPHTIECLPGEDNVWGDLLSRWGASIQAPAPTAAVRQLLAVVSPLQQADFDWPTTATIVKTQRSAIEGGENPPPDVTWNEDKNPHLDKEDRIWIPPTATDLQQRICIIGHQGAAGHRRIEATTKAVSDVFTWATLDADVKAFVQACIHCLSVDGAIVPRPLGSALHAEKPQELIHFDWLSMPTATNGWQKILVIKDDMSGFV</sequence>
<dbReference type="InterPro" id="IPR041373">
    <property type="entry name" value="RT_RNaseH"/>
</dbReference>
<organism evidence="12 13">
    <name type="scientific">Aphanomyces euteiches</name>
    <dbReference type="NCBI Taxonomy" id="100861"/>
    <lineage>
        <taxon>Eukaryota</taxon>
        <taxon>Sar</taxon>
        <taxon>Stramenopiles</taxon>
        <taxon>Oomycota</taxon>
        <taxon>Saprolegniomycetes</taxon>
        <taxon>Saprolegniales</taxon>
        <taxon>Verrucalvaceae</taxon>
        <taxon>Aphanomyces</taxon>
    </lineage>
</organism>
<dbReference type="PANTHER" id="PTHR33064:SF37">
    <property type="entry name" value="RIBONUCLEASE H"/>
    <property type="match status" value="1"/>
</dbReference>
<evidence type="ECO:0000256" key="6">
    <source>
        <dbReference type="ARBA" id="ARBA00022759"/>
    </source>
</evidence>
<evidence type="ECO:0000256" key="7">
    <source>
        <dbReference type="ARBA" id="ARBA00022801"/>
    </source>
</evidence>
<keyword evidence="13" id="KW-1185">Reference proteome</keyword>
<dbReference type="InterPro" id="IPR051320">
    <property type="entry name" value="Viral_Replic_Matur_Polypro"/>
</dbReference>
<evidence type="ECO:0008006" key="14">
    <source>
        <dbReference type="Google" id="ProtNLM"/>
    </source>
</evidence>
<keyword evidence="2" id="KW-0808">Transferase</keyword>
<dbReference type="Pfam" id="PF17917">
    <property type="entry name" value="RT_RNaseH"/>
    <property type="match status" value="1"/>
</dbReference>
<evidence type="ECO:0000259" key="11">
    <source>
        <dbReference type="Pfam" id="PF17921"/>
    </source>
</evidence>
<gene>
    <name evidence="12" type="ORF">Ae201684_012957</name>
</gene>
<evidence type="ECO:0000313" key="13">
    <source>
        <dbReference type="Proteomes" id="UP000481153"/>
    </source>
</evidence>
<keyword evidence="3" id="KW-0548">Nucleotidyltransferase</keyword>